<feature type="transmembrane region" description="Helical" evidence="1">
    <location>
        <begin position="57"/>
        <end position="79"/>
    </location>
</feature>
<keyword evidence="1" id="KW-0472">Membrane</keyword>
<evidence type="ECO:0000256" key="1">
    <source>
        <dbReference type="SAM" id="Phobius"/>
    </source>
</evidence>
<keyword evidence="3" id="KW-1185">Reference proteome</keyword>
<gene>
    <name evidence="2" type="ORF">C8N29_10611</name>
</gene>
<dbReference type="AlphaFoldDB" id="A0A2T5IZH4"/>
<evidence type="ECO:0000313" key="2">
    <source>
        <dbReference type="EMBL" id="PTQ89480.1"/>
    </source>
</evidence>
<dbReference type="EMBL" id="QAON01000006">
    <property type="protein sequence ID" value="PTQ89480.1"/>
    <property type="molecule type" value="Genomic_DNA"/>
</dbReference>
<protein>
    <submittedName>
        <fullName evidence="2">Uncharacterized protein</fullName>
    </submittedName>
</protein>
<dbReference type="Proteomes" id="UP000244223">
    <property type="component" value="Unassembled WGS sequence"/>
</dbReference>
<keyword evidence="1" id="KW-0812">Transmembrane</keyword>
<keyword evidence="1" id="KW-1133">Transmembrane helix</keyword>
<comment type="caution">
    <text evidence="2">The sequence shown here is derived from an EMBL/GenBank/DDBJ whole genome shotgun (WGS) entry which is preliminary data.</text>
</comment>
<reference evidence="2 3" key="1">
    <citation type="submission" date="2018-04" db="EMBL/GenBank/DDBJ databases">
        <title>Genomic Encyclopedia of Archaeal and Bacterial Type Strains, Phase II (KMG-II): from individual species to whole genera.</title>
        <authorList>
            <person name="Goeker M."/>
        </authorList>
    </citation>
    <scope>NUCLEOTIDE SEQUENCE [LARGE SCALE GENOMIC DNA]</scope>
    <source>
        <strain evidence="2 3">DSM 5822</strain>
    </source>
</reference>
<evidence type="ECO:0000313" key="3">
    <source>
        <dbReference type="Proteomes" id="UP000244223"/>
    </source>
</evidence>
<dbReference type="RefSeq" id="WP_146164434.1">
    <property type="nucleotide sequence ID" value="NZ_QAON01000006.1"/>
</dbReference>
<feature type="transmembrane region" description="Helical" evidence="1">
    <location>
        <begin position="85"/>
        <end position="104"/>
    </location>
</feature>
<accession>A0A2T5IZH4</accession>
<proteinExistence type="predicted"/>
<sequence length="119" mass="14048">MDYSCPECKTNLRYKYIKSRFYKNPKASFSLGFSYICPSCKTEIIENENKKSNTSKAYFSLLLPLAYSFGTIYVMSYSFSRDEALSLVFVISLFVIFITNKLFVSKVPKEWQYWRKNIE</sequence>
<organism evidence="2 3">
    <name type="scientific">Agitococcus lubricus</name>
    <dbReference type="NCBI Taxonomy" id="1077255"/>
    <lineage>
        <taxon>Bacteria</taxon>
        <taxon>Pseudomonadati</taxon>
        <taxon>Pseudomonadota</taxon>
        <taxon>Gammaproteobacteria</taxon>
        <taxon>Moraxellales</taxon>
        <taxon>Moraxellaceae</taxon>
        <taxon>Agitococcus</taxon>
    </lineage>
</organism>
<name>A0A2T5IZH4_9GAMM</name>